<organism evidence="1 2">
    <name type="scientific">Brassica napus</name>
    <name type="common">Rape</name>
    <dbReference type="NCBI Taxonomy" id="3708"/>
    <lineage>
        <taxon>Eukaryota</taxon>
        <taxon>Viridiplantae</taxon>
        <taxon>Streptophyta</taxon>
        <taxon>Embryophyta</taxon>
        <taxon>Tracheophyta</taxon>
        <taxon>Spermatophyta</taxon>
        <taxon>Magnoliopsida</taxon>
        <taxon>eudicotyledons</taxon>
        <taxon>Gunneridae</taxon>
        <taxon>Pentapetalae</taxon>
        <taxon>rosids</taxon>
        <taxon>malvids</taxon>
        <taxon>Brassicales</taxon>
        <taxon>Brassicaceae</taxon>
        <taxon>Brassiceae</taxon>
        <taxon>Brassica</taxon>
    </lineage>
</organism>
<dbReference type="EMBL" id="JAGKQM010000013">
    <property type="protein sequence ID" value="KAH0891994.1"/>
    <property type="molecule type" value="Genomic_DNA"/>
</dbReference>
<evidence type="ECO:0000313" key="2">
    <source>
        <dbReference type="Proteomes" id="UP000824890"/>
    </source>
</evidence>
<proteinExistence type="predicted"/>
<keyword evidence="2" id="KW-1185">Reference proteome</keyword>
<evidence type="ECO:0008006" key="3">
    <source>
        <dbReference type="Google" id="ProtNLM"/>
    </source>
</evidence>
<evidence type="ECO:0000313" key="1">
    <source>
        <dbReference type="EMBL" id="KAH0891994.1"/>
    </source>
</evidence>
<protein>
    <recommendedName>
        <fullName evidence="3">Defensin-like protein</fullName>
    </recommendedName>
</protein>
<sequence length="211" mass="23227">MFIFLIVSSVHCSDRILGAGINKELKQCFPKQPCGKICEEYCVGHINDKWGVGINKELKQCFPKQPCGKTCEEYCVGHINDKWGIRTSCESGACCCIKDGAISAPVAFFSVRGHQRLPPLTLLFDFCSALPSFGPLSICVILWGKLRRGLSSSAPGDVDLRSGRRRRVTVMGGLSPPGMVVWLSEELLFAVEWSDWLSLAGDLVSRRSTRA</sequence>
<comment type="caution">
    <text evidence="1">The sequence shown here is derived from an EMBL/GenBank/DDBJ whole genome shotgun (WGS) entry which is preliminary data.</text>
</comment>
<gene>
    <name evidence="1" type="ORF">HID58_054423</name>
</gene>
<accession>A0ABQ8AHI7</accession>
<reference evidence="1 2" key="1">
    <citation type="submission" date="2021-05" db="EMBL/GenBank/DDBJ databases">
        <title>Genome Assembly of Synthetic Allotetraploid Brassica napus Reveals Homoeologous Exchanges between Subgenomes.</title>
        <authorList>
            <person name="Davis J.T."/>
        </authorList>
    </citation>
    <scope>NUCLEOTIDE SEQUENCE [LARGE SCALE GENOMIC DNA]</scope>
    <source>
        <strain evidence="2">cv. Da-Ae</strain>
        <tissue evidence="1">Seedling</tissue>
    </source>
</reference>
<name>A0ABQ8AHI7_BRANA</name>
<dbReference type="Proteomes" id="UP000824890">
    <property type="component" value="Unassembled WGS sequence"/>
</dbReference>